<evidence type="ECO:0000256" key="3">
    <source>
        <dbReference type="ARBA" id="ARBA00022490"/>
    </source>
</evidence>
<dbReference type="Gene3D" id="3.30.1370.10">
    <property type="entry name" value="K Homology domain, type 1"/>
    <property type="match status" value="1"/>
</dbReference>
<dbReference type="SMART" id="SM00322">
    <property type="entry name" value="KH"/>
    <property type="match status" value="1"/>
</dbReference>
<comment type="subcellular location">
    <subcellularLocation>
        <location evidence="1 9">Cytoplasm</location>
    </subcellularLocation>
</comment>
<dbReference type="AlphaFoldDB" id="A0A975F058"/>
<dbReference type="Pfam" id="PF01138">
    <property type="entry name" value="RNase_PH"/>
    <property type="match status" value="2"/>
</dbReference>
<sequence length="699" mass="76011">MVQRVTYKIGDEELILETGKIGKQANGCVYAQFSGTAVIATVCASGTVTEGMDYVPVTVDYNEKFYAAGKIPGGFVKREGRPKDKEILVSRLIDRPMRPLFEMAFGREIQIVPTCVSTDGVHTPDILAVIASSAAVTISDIPFHGPVAACRVAYIDGEYVVNPTFQQIEKAKLEIVVAGTAEGFTMVEGGAHEASEDVMLGALEKAQEFITQMCRLQEELQKKAGKEKLPLAPLDVTLQNAAEIENEATPLVKEASFKSGKMARSAAVKAVKKQISEKYAAQLEDPVQKKLFDALFDDIQYKLLRKSILDEGVRIDGRKCDEIRPITCEIGVLPRPHGSALFTRGETQSLAVTTLGTALDEQIYDDIDGDRSENFILHYNFPPYSVGEVGRLATGRREIGHGNLARRSLAPMVPSREEFPYTIRVVSEIMESNGSSSQASTCGGCLSMLAAGVPMKKMVAGIAMGLITDGPKYEKYKILSDILGEEDHLGDMDFKVAGTKDGITGFQMDIKIAGVTTEIMKKAMEQAKEGRLHILSIMEKCIDKPAPISQFAPKILSMKIPIDKIGVLIGPAGKNIKALCADYDVTINTEDDGTVTIYGKTGDAAERAKKAVKGITEDPEVGAIYNGTVKRLMDFGAFVEILPGKEGLCHISKLSRSRVNKVSDVLKEGQQIPVKLLEVDKMGRLNLSYIDAVEAQEKK</sequence>
<dbReference type="Gene3D" id="2.40.50.140">
    <property type="entry name" value="Nucleic acid-binding proteins"/>
    <property type="match status" value="1"/>
</dbReference>
<dbReference type="Proteomes" id="UP000671995">
    <property type="component" value="Chromosome"/>
</dbReference>
<keyword evidence="3 9" id="KW-0963">Cytoplasm</keyword>
<dbReference type="FunFam" id="2.40.50.140:FF:000023">
    <property type="entry name" value="Polyribonucleotide nucleotidyltransferase"/>
    <property type="match status" value="1"/>
</dbReference>
<evidence type="ECO:0000313" key="11">
    <source>
        <dbReference type="EMBL" id="QTQ12131.1"/>
    </source>
</evidence>
<reference evidence="11" key="2">
    <citation type="journal article" date="2021" name="Microbiol. Resour. Announc.">
        <title>Complete Genome Sequences of Three Human Oral Treponema parvum Isolates.</title>
        <authorList>
            <person name="Zeng H."/>
            <person name="Watt R.M."/>
        </authorList>
    </citation>
    <scope>NUCLEOTIDE SEQUENCE</scope>
    <source>
        <strain evidence="11">ATCC 700773</strain>
    </source>
</reference>
<dbReference type="InterPro" id="IPR004087">
    <property type="entry name" value="KH_dom"/>
</dbReference>
<dbReference type="NCBIfam" id="NF008805">
    <property type="entry name" value="PRK11824.1"/>
    <property type="match status" value="1"/>
</dbReference>
<reference evidence="11" key="1">
    <citation type="submission" date="2020-05" db="EMBL/GenBank/DDBJ databases">
        <authorList>
            <person name="Zeng H."/>
            <person name="Chan Y.K."/>
            <person name="Watt R.M."/>
        </authorList>
    </citation>
    <scope>NUCLEOTIDE SEQUENCE</scope>
    <source>
        <strain evidence="11">ATCC 700773</strain>
    </source>
</reference>
<dbReference type="GO" id="GO:0006396">
    <property type="term" value="P:RNA processing"/>
    <property type="evidence" value="ECO:0007669"/>
    <property type="project" value="InterPro"/>
</dbReference>
<dbReference type="GO" id="GO:0000287">
    <property type="term" value="F:magnesium ion binding"/>
    <property type="evidence" value="ECO:0007669"/>
    <property type="project" value="UniProtKB-UniRule"/>
</dbReference>
<dbReference type="InterPro" id="IPR003029">
    <property type="entry name" value="S1_domain"/>
</dbReference>
<comment type="similarity">
    <text evidence="2 9">Belongs to the polyribonucleotide nucleotidyltransferase family.</text>
</comment>
<dbReference type="SUPFAM" id="SSF50249">
    <property type="entry name" value="Nucleic acid-binding proteins"/>
    <property type="match status" value="1"/>
</dbReference>
<dbReference type="InterPro" id="IPR015847">
    <property type="entry name" value="ExoRNase_PH_dom2"/>
</dbReference>
<feature type="binding site" evidence="9">
    <location>
        <position position="487"/>
    </location>
    <ligand>
        <name>Mg(2+)</name>
        <dbReference type="ChEBI" id="CHEBI:18420"/>
    </ligand>
</feature>
<dbReference type="EMBL" id="CP054257">
    <property type="protein sequence ID" value="QTQ12131.1"/>
    <property type="molecule type" value="Genomic_DNA"/>
</dbReference>
<keyword evidence="5 9" id="KW-0548">Nucleotidyltransferase</keyword>
<comment type="catalytic activity">
    <reaction evidence="9">
        <text>RNA(n+1) + phosphate = RNA(n) + a ribonucleoside 5'-diphosphate</text>
        <dbReference type="Rhea" id="RHEA:22096"/>
        <dbReference type="Rhea" id="RHEA-COMP:14527"/>
        <dbReference type="Rhea" id="RHEA-COMP:17342"/>
        <dbReference type="ChEBI" id="CHEBI:43474"/>
        <dbReference type="ChEBI" id="CHEBI:57930"/>
        <dbReference type="ChEBI" id="CHEBI:140395"/>
        <dbReference type="EC" id="2.7.7.8"/>
    </reaction>
</comment>
<dbReference type="SUPFAM" id="SSF54211">
    <property type="entry name" value="Ribosomal protein S5 domain 2-like"/>
    <property type="match status" value="2"/>
</dbReference>
<dbReference type="Pfam" id="PF00575">
    <property type="entry name" value="S1"/>
    <property type="match status" value="1"/>
</dbReference>
<comment type="function">
    <text evidence="9">Involved in mRNA degradation. Catalyzes the phosphorolysis of single-stranded polyribonucleotides processively in the 3'- to 5'-direction.</text>
</comment>
<dbReference type="InterPro" id="IPR027408">
    <property type="entry name" value="PNPase/RNase_PH_dom_sf"/>
</dbReference>
<dbReference type="CDD" id="cd11363">
    <property type="entry name" value="RNase_PH_PNPase_1"/>
    <property type="match status" value="1"/>
</dbReference>
<dbReference type="PROSITE" id="PS50084">
    <property type="entry name" value="KH_TYPE_1"/>
    <property type="match status" value="1"/>
</dbReference>
<evidence type="ECO:0000256" key="4">
    <source>
        <dbReference type="ARBA" id="ARBA00022679"/>
    </source>
</evidence>
<dbReference type="InterPro" id="IPR012340">
    <property type="entry name" value="NA-bd_OB-fold"/>
</dbReference>
<proteinExistence type="inferred from homology"/>
<dbReference type="PANTHER" id="PTHR11252:SF0">
    <property type="entry name" value="POLYRIBONUCLEOTIDE NUCLEOTIDYLTRANSFERASE 1, MITOCHONDRIAL"/>
    <property type="match status" value="1"/>
</dbReference>
<dbReference type="GO" id="GO:0006402">
    <property type="term" value="P:mRNA catabolic process"/>
    <property type="evidence" value="ECO:0007669"/>
    <property type="project" value="UniProtKB-UniRule"/>
</dbReference>
<dbReference type="SUPFAM" id="SSF54791">
    <property type="entry name" value="Eukaryotic type KH-domain (KH-domain type I)"/>
    <property type="match status" value="1"/>
</dbReference>
<dbReference type="Pfam" id="PF03725">
    <property type="entry name" value="RNase_PH_C"/>
    <property type="match status" value="2"/>
</dbReference>
<dbReference type="SUPFAM" id="SSF55666">
    <property type="entry name" value="Ribonuclease PH domain 2-like"/>
    <property type="match status" value="2"/>
</dbReference>
<gene>
    <name evidence="9 11" type="primary">pnp</name>
    <name evidence="11" type="ORF">HRI96_07945</name>
</gene>
<dbReference type="FunFam" id="3.30.230.70:FF:000001">
    <property type="entry name" value="Polyribonucleotide nucleotidyltransferase"/>
    <property type="match status" value="1"/>
</dbReference>
<dbReference type="Pfam" id="PF00013">
    <property type="entry name" value="KH_1"/>
    <property type="match status" value="1"/>
</dbReference>
<evidence type="ECO:0000256" key="2">
    <source>
        <dbReference type="ARBA" id="ARBA00007404"/>
    </source>
</evidence>
<keyword evidence="7 9" id="KW-0460">Magnesium</keyword>
<dbReference type="Gene3D" id="3.30.230.70">
    <property type="entry name" value="GHMP Kinase, N-terminal domain"/>
    <property type="match status" value="2"/>
</dbReference>
<evidence type="ECO:0000256" key="6">
    <source>
        <dbReference type="ARBA" id="ARBA00022723"/>
    </source>
</evidence>
<keyword evidence="4 9" id="KW-0808">Transferase</keyword>
<dbReference type="RefSeq" id="WP_210116845.1">
    <property type="nucleotide sequence ID" value="NZ_CP054257.1"/>
</dbReference>
<dbReference type="PIRSF" id="PIRSF005499">
    <property type="entry name" value="PNPase"/>
    <property type="match status" value="1"/>
</dbReference>
<comment type="cofactor">
    <cofactor evidence="9">
        <name>Mg(2+)</name>
        <dbReference type="ChEBI" id="CHEBI:18420"/>
    </cofactor>
</comment>
<dbReference type="InterPro" id="IPR004088">
    <property type="entry name" value="KH_dom_type_1"/>
</dbReference>
<accession>A0A975F058</accession>
<dbReference type="GO" id="GO:0005829">
    <property type="term" value="C:cytosol"/>
    <property type="evidence" value="ECO:0007669"/>
    <property type="project" value="TreeGrafter"/>
</dbReference>
<evidence type="ECO:0000256" key="9">
    <source>
        <dbReference type="HAMAP-Rule" id="MF_01595"/>
    </source>
</evidence>
<dbReference type="InterPro" id="IPR036612">
    <property type="entry name" value="KH_dom_type_1_sf"/>
</dbReference>
<evidence type="ECO:0000313" key="12">
    <source>
        <dbReference type="Proteomes" id="UP000671995"/>
    </source>
</evidence>
<dbReference type="InterPro" id="IPR015848">
    <property type="entry name" value="PNPase_PH_RNA-bd_bac/org-type"/>
</dbReference>
<dbReference type="CDD" id="cd02393">
    <property type="entry name" value="KH-I_PNPase"/>
    <property type="match status" value="1"/>
</dbReference>
<dbReference type="NCBIfam" id="TIGR03591">
    <property type="entry name" value="polynuc_phos"/>
    <property type="match status" value="1"/>
</dbReference>
<dbReference type="FunFam" id="3.30.230.70:FF:000002">
    <property type="entry name" value="Polyribonucleotide nucleotidyltransferase"/>
    <property type="match status" value="1"/>
</dbReference>
<dbReference type="InterPro" id="IPR001247">
    <property type="entry name" value="ExoRNase_PH_dom1"/>
</dbReference>
<dbReference type="InterPro" id="IPR036345">
    <property type="entry name" value="ExoRNase_PH_dom2_sf"/>
</dbReference>
<dbReference type="FunFam" id="3.30.1370.10:FF:000001">
    <property type="entry name" value="Polyribonucleotide nucleotidyltransferase"/>
    <property type="match status" value="1"/>
</dbReference>
<dbReference type="CDD" id="cd11364">
    <property type="entry name" value="RNase_PH_PNPase_2"/>
    <property type="match status" value="1"/>
</dbReference>
<feature type="domain" description="S1 motif" evidence="10">
    <location>
        <begin position="622"/>
        <end position="690"/>
    </location>
</feature>
<protein>
    <recommendedName>
        <fullName evidence="9">Polyribonucleotide nucleotidyltransferase</fullName>
        <ecNumber evidence="9">2.7.7.8</ecNumber>
    </recommendedName>
    <alternativeName>
        <fullName evidence="9">Polynucleotide phosphorylase</fullName>
        <shortName evidence="9">PNPase</shortName>
    </alternativeName>
</protein>
<evidence type="ECO:0000256" key="5">
    <source>
        <dbReference type="ARBA" id="ARBA00022695"/>
    </source>
</evidence>
<name>A0A975F058_9SPIR</name>
<dbReference type="EC" id="2.7.7.8" evidence="9"/>
<dbReference type="InterPro" id="IPR020568">
    <property type="entry name" value="Ribosomal_Su5_D2-typ_SF"/>
</dbReference>
<dbReference type="GO" id="GO:0000175">
    <property type="term" value="F:3'-5'-RNA exonuclease activity"/>
    <property type="evidence" value="ECO:0007669"/>
    <property type="project" value="TreeGrafter"/>
</dbReference>
<dbReference type="PANTHER" id="PTHR11252">
    <property type="entry name" value="POLYRIBONUCLEOTIDE NUCLEOTIDYLTRANSFERASE"/>
    <property type="match status" value="1"/>
</dbReference>
<keyword evidence="6 9" id="KW-0479">Metal-binding</keyword>
<dbReference type="GO" id="GO:0004654">
    <property type="term" value="F:polyribonucleotide nucleotidyltransferase activity"/>
    <property type="evidence" value="ECO:0007669"/>
    <property type="project" value="UniProtKB-UniRule"/>
</dbReference>
<dbReference type="Pfam" id="PF03726">
    <property type="entry name" value="PNPase"/>
    <property type="match status" value="1"/>
</dbReference>
<dbReference type="PROSITE" id="PS50126">
    <property type="entry name" value="S1"/>
    <property type="match status" value="1"/>
</dbReference>
<dbReference type="SMART" id="SM00316">
    <property type="entry name" value="S1"/>
    <property type="match status" value="1"/>
</dbReference>
<feature type="binding site" evidence="9">
    <location>
        <position position="493"/>
    </location>
    <ligand>
        <name>Mg(2+)</name>
        <dbReference type="ChEBI" id="CHEBI:18420"/>
    </ligand>
</feature>
<evidence type="ECO:0000259" key="10">
    <source>
        <dbReference type="PROSITE" id="PS50126"/>
    </source>
</evidence>
<dbReference type="InterPro" id="IPR012162">
    <property type="entry name" value="PNPase"/>
</dbReference>
<evidence type="ECO:0000256" key="1">
    <source>
        <dbReference type="ARBA" id="ARBA00004496"/>
    </source>
</evidence>
<organism evidence="11 12">
    <name type="scientific">Treponema parvum</name>
    <dbReference type="NCBI Taxonomy" id="138851"/>
    <lineage>
        <taxon>Bacteria</taxon>
        <taxon>Pseudomonadati</taxon>
        <taxon>Spirochaetota</taxon>
        <taxon>Spirochaetia</taxon>
        <taxon>Spirochaetales</taxon>
        <taxon>Treponemataceae</taxon>
        <taxon>Treponema</taxon>
    </lineage>
</organism>
<evidence type="ECO:0000256" key="7">
    <source>
        <dbReference type="ARBA" id="ARBA00022842"/>
    </source>
</evidence>
<dbReference type="GO" id="GO:0003723">
    <property type="term" value="F:RNA binding"/>
    <property type="evidence" value="ECO:0007669"/>
    <property type="project" value="UniProtKB-UniRule"/>
</dbReference>
<evidence type="ECO:0000256" key="8">
    <source>
        <dbReference type="ARBA" id="ARBA00022884"/>
    </source>
</evidence>
<keyword evidence="8 9" id="KW-0694">RNA-binding</keyword>
<dbReference type="CDD" id="cd04472">
    <property type="entry name" value="S1_PNPase"/>
    <property type="match status" value="1"/>
</dbReference>
<dbReference type="HAMAP" id="MF_01595">
    <property type="entry name" value="PNPase"/>
    <property type="match status" value="1"/>
</dbReference>